<keyword evidence="3" id="KW-1185">Reference proteome</keyword>
<evidence type="ECO:0000313" key="2">
    <source>
        <dbReference type="EMBL" id="MDQ0203021.1"/>
    </source>
</evidence>
<proteinExistence type="predicted"/>
<sequence length="53" mass="6573">MHRFRGYLRTLKQYLHTAKGRHDFLDYLRALFIMLMIMLVMYLLIKYLSGEYQ</sequence>
<evidence type="ECO:0000256" key="1">
    <source>
        <dbReference type="SAM" id="Phobius"/>
    </source>
</evidence>
<dbReference type="EMBL" id="JAUSUE010000003">
    <property type="protein sequence ID" value="MDQ0203021.1"/>
    <property type="molecule type" value="Genomic_DNA"/>
</dbReference>
<protein>
    <submittedName>
        <fullName evidence="2">Uncharacterized protein</fullName>
    </submittedName>
</protein>
<keyword evidence="1" id="KW-0472">Membrane</keyword>
<comment type="caution">
    <text evidence="2">The sequence shown here is derived from an EMBL/GenBank/DDBJ whole genome shotgun (WGS) entry which is preliminary data.</text>
</comment>
<keyword evidence="1" id="KW-1133">Transmembrane helix</keyword>
<organism evidence="2 3">
    <name type="scientific">Pectinatus haikarae</name>
    <dbReference type="NCBI Taxonomy" id="349096"/>
    <lineage>
        <taxon>Bacteria</taxon>
        <taxon>Bacillati</taxon>
        <taxon>Bacillota</taxon>
        <taxon>Negativicutes</taxon>
        <taxon>Selenomonadales</taxon>
        <taxon>Selenomonadaceae</taxon>
        <taxon>Pectinatus</taxon>
    </lineage>
</organism>
<name>A0ABT9Y5M5_9FIRM</name>
<evidence type="ECO:0000313" key="3">
    <source>
        <dbReference type="Proteomes" id="UP001239167"/>
    </source>
</evidence>
<feature type="transmembrane region" description="Helical" evidence="1">
    <location>
        <begin position="27"/>
        <end position="45"/>
    </location>
</feature>
<dbReference type="Proteomes" id="UP001239167">
    <property type="component" value="Unassembled WGS sequence"/>
</dbReference>
<accession>A0ABT9Y5M5</accession>
<reference evidence="2 3" key="1">
    <citation type="submission" date="2023-07" db="EMBL/GenBank/DDBJ databases">
        <title>Genomic Encyclopedia of Type Strains, Phase IV (KMG-IV): sequencing the most valuable type-strain genomes for metagenomic binning, comparative biology and taxonomic classification.</title>
        <authorList>
            <person name="Goeker M."/>
        </authorList>
    </citation>
    <scope>NUCLEOTIDE SEQUENCE [LARGE SCALE GENOMIC DNA]</scope>
    <source>
        <strain evidence="2 3">DSM 16980</strain>
    </source>
</reference>
<gene>
    <name evidence="2" type="ORF">J2S01_000717</name>
</gene>
<keyword evidence="1" id="KW-0812">Transmembrane</keyword>